<reference evidence="1 3" key="2">
    <citation type="journal article" date="2013" name="Nature">
        <title>Insights into bilaterian evolution from three spiralian genomes.</title>
        <authorList>
            <person name="Simakov O."/>
            <person name="Marletaz F."/>
            <person name="Cho S.J."/>
            <person name="Edsinger-Gonzales E."/>
            <person name="Havlak P."/>
            <person name="Hellsten U."/>
            <person name="Kuo D.H."/>
            <person name="Larsson T."/>
            <person name="Lv J."/>
            <person name="Arendt D."/>
            <person name="Savage R."/>
            <person name="Osoegawa K."/>
            <person name="de Jong P."/>
            <person name="Grimwood J."/>
            <person name="Chapman J.A."/>
            <person name="Shapiro H."/>
            <person name="Aerts A."/>
            <person name="Otillar R.P."/>
            <person name="Terry A.Y."/>
            <person name="Boore J.L."/>
            <person name="Grigoriev I.V."/>
            <person name="Lindberg D.R."/>
            <person name="Seaver E.C."/>
            <person name="Weisblat D.A."/>
            <person name="Putnam N.H."/>
            <person name="Rokhsar D.S."/>
        </authorList>
    </citation>
    <scope>NUCLEOTIDE SEQUENCE</scope>
    <source>
        <strain evidence="1 3">I ESC-2004</strain>
    </source>
</reference>
<dbReference type="EnsemblMetazoa" id="CapteT218583">
    <property type="protein sequence ID" value="CapteP218583"/>
    <property type="gene ID" value="CapteG218583"/>
</dbReference>
<dbReference type="EMBL" id="AMQN01011350">
    <property type="status" value="NOT_ANNOTATED_CDS"/>
    <property type="molecule type" value="Genomic_DNA"/>
</dbReference>
<proteinExistence type="predicted"/>
<gene>
    <name evidence="1" type="ORF">CAPTEDRAFT_218583</name>
</gene>
<dbReference type="OrthoDB" id="7312725at2759"/>
<reference evidence="3" key="1">
    <citation type="submission" date="2012-12" db="EMBL/GenBank/DDBJ databases">
        <authorList>
            <person name="Hellsten U."/>
            <person name="Grimwood J."/>
            <person name="Chapman J.A."/>
            <person name="Shapiro H."/>
            <person name="Aerts A."/>
            <person name="Otillar R.P."/>
            <person name="Terry A.Y."/>
            <person name="Boore J.L."/>
            <person name="Simakov O."/>
            <person name="Marletaz F."/>
            <person name="Cho S.-J."/>
            <person name="Edsinger-Gonzales E."/>
            <person name="Havlak P."/>
            <person name="Kuo D.-H."/>
            <person name="Larsson T."/>
            <person name="Lv J."/>
            <person name="Arendt D."/>
            <person name="Savage R."/>
            <person name="Osoegawa K."/>
            <person name="de Jong P."/>
            <person name="Lindberg D.R."/>
            <person name="Seaver E.C."/>
            <person name="Weisblat D.A."/>
            <person name="Putnam N.H."/>
            <person name="Grigoriev I.V."/>
            <person name="Rokhsar D.S."/>
        </authorList>
    </citation>
    <scope>NUCLEOTIDE SEQUENCE</scope>
    <source>
        <strain evidence="3">I ESC-2004</strain>
    </source>
</reference>
<dbReference type="AlphaFoldDB" id="R7TRW8"/>
<keyword evidence="3" id="KW-1185">Reference proteome</keyword>
<accession>R7TRW8</accession>
<evidence type="ECO:0000313" key="1">
    <source>
        <dbReference type="EMBL" id="ELT96379.1"/>
    </source>
</evidence>
<dbReference type="EMBL" id="KB308842">
    <property type="protein sequence ID" value="ELT96379.1"/>
    <property type="molecule type" value="Genomic_DNA"/>
</dbReference>
<protein>
    <submittedName>
        <fullName evidence="1 2">Uncharacterized protein</fullName>
    </submittedName>
</protein>
<name>R7TRW8_CAPTE</name>
<organism evidence="1">
    <name type="scientific">Capitella teleta</name>
    <name type="common">Polychaete worm</name>
    <dbReference type="NCBI Taxonomy" id="283909"/>
    <lineage>
        <taxon>Eukaryota</taxon>
        <taxon>Metazoa</taxon>
        <taxon>Spiralia</taxon>
        <taxon>Lophotrochozoa</taxon>
        <taxon>Annelida</taxon>
        <taxon>Polychaeta</taxon>
        <taxon>Sedentaria</taxon>
        <taxon>Scolecida</taxon>
        <taxon>Capitellidae</taxon>
        <taxon>Capitella</taxon>
    </lineage>
</organism>
<dbReference type="EMBL" id="AMQN01011349">
    <property type="status" value="NOT_ANNOTATED_CDS"/>
    <property type="molecule type" value="Genomic_DNA"/>
</dbReference>
<dbReference type="HOGENOM" id="CLU_1671014_0_0_1"/>
<dbReference type="Proteomes" id="UP000014760">
    <property type="component" value="Unassembled WGS sequence"/>
</dbReference>
<reference evidence="2" key="3">
    <citation type="submission" date="2015-06" db="UniProtKB">
        <authorList>
            <consortium name="EnsemblMetazoa"/>
        </authorList>
    </citation>
    <scope>IDENTIFICATION</scope>
</reference>
<evidence type="ECO:0000313" key="2">
    <source>
        <dbReference type="EnsemblMetazoa" id="CapteP218583"/>
    </source>
</evidence>
<evidence type="ECO:0000313" key="3">
    <source>
        <dbReference type="Proteomes" id="UP000014760"/>
    </source>
</evidence>
<sequence>MPYRCEVEGFSSVSTDGVWLYFWPRDEAQAKLWDRFVRSYRLERRHPQVEHIPPINLSMLQCLAKGILRFDPDNTTQPFIVAWKRTSSDGIFSDFQVVCSCMWSGLENKFLPLRTNKHMTVHYWIVFFFSKKLKMRDFLHYGGAIDMHGGRIGIIIPL</sequence>